<evidence type="ECO:0000313" key="3">
    <source>
        <dbReference type="EMBL" id="CAA9495074.1"/>
    </source>
</evidence>
<feature type="compositionally biased region" description="Low complexity" evidence="1">
    <location>
        <begin position="88"/>
        <end position="97"/>
    </location>
</feature>
<feature type="transmembrane region" description="Helical" evidence="2">
    <location>
        <begin position="51"/>
        <end position="72"/>
    </location>
</feature>
<evidence type="ECO:0000256" key="1">
    <source>
        <dbReference type="SAM" id="MobiDB-lite"/>
    </source>
</evidence>
<dbReference type="AlphaFoldDB" id="A0A6J4SIS3"/>
<feature type="region of interest" description="Disordered" evidence="1">
    <location>
        <begin position="113"/>
        <end position="174"/>
    </location>
</feature>
<keyword evidence="2" id="KW-0472">Membrane</keyword>
<reference evidence="3" key="1">
    <citation type="submission" date="2020-02" db="EMBL/GenBank/DDBJ databases">
        <authorList>
            <person name="Meier V. D."/>
        </authorList>
    </citation>
    <scope>NUCLEOTIDE SEQUENCE</scope>
    <source>
        <strain evidence="3">AVDCRST_MAG05</strain>
    </source>
</reference>
<keyword evidence="2" id="KW-0812">Transmembrane</keyword>
<gene>
    <name evidence="3" type="ORF">AVDCRST_MAG05-2101</name>
</gene>
<protein>
    <submittedName>
        <fullName evidence="3">Uncharacterized protein</fullName>
    </submittedName>
</protein>
<evidence type="ECO:0000256" key="2">
    <source>
        <dbReference type="SAM" id="Phobius"/>
    </source>
</evidence>
<name>A0A6J4SIS3_9ACTN</name>
<dbReference type="EMBL" id="CADCVM010000220">
    <property type="protein sequence ID" value="CAA9495074.1"/>
    <property type="molecule type" value="Genomic_DNA"/>
</dbReference>
<accession>A0A6J4SIS3</accession>
<keyword evidence="2" id="KW-1133">Transmembrane helix</keyword>
<sequence>MPPDRDLDMELRDLGPHVEYPPVPELARSVRGRLETEVGSTGSPARTRPQVWWIAAAALLLLVAVPVVSLAVRGTGDGALSGAGGGAAVESGGQEAGDAAGPTRLVEEDEPLAAGAGRSPSSMAAESGPATAGAMTDDACMPPEPILETEPSRGAPGAEFGVRGENFDADSRDCDNDPVRNVRLQFLQDGRAWDLSSVDASPRGSRLAAELKVPNEARPGRATVRATYDQRAPRDTHGRASVEARFFVTE</sequence>
<feature type="compositionally biased region" description="Basic and acidic residues" evidence="1">
    <location>
        <begin position="165"/>
        <end position="174"/>
    </location>
</feature>
<feature type="region of interest" description="Disordered" evidence="1">
    <location>
        <begin position="81"/>
        <end position="101"/>
    </location>
</feature>
<proteinExistence type="predicted"/>
<organism evidence="3">
    <name type="scientific">uncultured Rubrobacteraceae bacterium</name>
    <dbReference type="NCBI Taxonomy" id="349277"/>
    <lineage>
        <taxon>Bacteria</taxon>
        <taxon>Bacillati</taxon>
        <taxon>Actinomycetota</taxon>
        <taxon>Rubrobacteria</taxon>
        <taxon>Rubrobacterales</taxon>
        <taxon>Rubrobacteraceae</taxon>
        <taxon>environmental samples</taxon>
    </lineage>
</organism>